<organism evidence="2 3">
    <name type="scientific">Aspergillus puulaauensis</name>
    <dbReference type="NCBI Taxonomy" id="1220207"/>
    <lineage>
        <taxon>Eukaryota</taxon>
        <taxon>Fungi</taxon>
        <taxon>Dikarya</taxon>
        <taxon>Ascomycota</taxon>
        <taxon>Pezizomycotina</taxon>
        <taxon>Eurotiomycetes</taxon>
        <taxon>Eurotiomycetidae</taxon>
        <taxon>Eurotiales</taxon>
        <taxon>Aspergillaceae</taxon>
        <taxon>Aspergillus</taxon>
    </lineage>
</organism>
<accession>A0A7R7XKK3</accession>
<proteinExistence type="predicted"/>
<keyword evidence="1" id="KW-1133">Transmembrane helix</keyword>
<keyword evidence="1" id="KW-0812">Transmembrane</keyword>
<evidence type="ECO:0000313" key="3">
    <source>
        <dbReference type="Proteomes" id="UP000654913"/>
    </source>
</evidence>
<gene>
    <name evidence="2" type="ORF">APUU_31422S</name>
</gene>
<dbReference type="GeneID" id="64973202"/>
<dbReference type="Proteomes" id="UP000654913">
    <property type="component" value="Chromosome 3"/>
</dbReference>
<evidence type="ECO:0000313" key="2">
    <source>
        <dbReference type="EMBL" id="BCS23197.1"/>
    </source>
</evidence>
<dbReference type="KEGG" id="apuu:APUU_31422S"/>
<protein>
    <submittedName>
        <fullName evidence="2">Uncharacterized protein</fullName>
    </submittedName>
</protein>
<keyword evidence="1" id="KW-0472">Membrane</keyword>
<dbReference type="EMBL" id="AP024445">
    <property type="protein sequence ID" value="BCS23197.1"/>
    <property type="molecule type" value="Genomic_DNA"/>
</dbReference>
<feature type="transmembrane region" description="Helical" evidence="1">
    <location>
        <begin position="68"/>
        <end position="90"/>
    </location>
</feature>
<name>A0A7R7XKK3_9EURO</name>
<reference evidence="2" key="1">
    <citation type="submission" date="2021-01" db="EMBL/GenBank/DDBJ databases">
        <authorList>
            <consortium name="Aspergillus puulaauensis MK2 genome sequencing consortium"/>
            <person name="Kazuki M."/>
            <person name="Futagami T."/>
        </authorList>
    </citation>
    <scope>NUCLEOTIDE SEQUENCE</scope>
    <source>
        <strain evidence="2">MK2</strain>
    </source>
</reference>
<reference evidence="2" key="2">
    <citation type="submission" date="2021-02" db="EMBL/GenBank/DDBJ databases">
        <title>Aspergillus puulaauensis MK2 genome sequence.</title>
        <authorList>
            <person name="Futagami T."/>
            <person name="Mori K."/>
            <person name="Kadooka C."/>
            <person name="Tanaka T."/>
        </authorList>
    </citation>
    <scope>NUCLEOTIDE SEQUENCE</scope>
    <source>
        <strain evidence="2">MK2</strain>
    </source>
</reference>
<keyword evidence="3" id="KW-1185">Reference proteome</keyword>
<sequence length="99" mass="11151">MEQGRDSNFSAQEQAVSESLIKVIPVARDESRTRGLLLIYCWSLSLSLDMATLHSLQSSDRIKVFQFCSSIILIFSLSISIPFFAVLFNFPPPLFYLAS</sequence>
<dbReference type="AlphaFoldDB" id="A0A7R7XKK3"/>
<evidence type="ECO:0000256" key="1">
    <source>
        <dbReference type="SAM" id="Phobius"/>
    </source>
</evidence>
<dbReference type="RefSeq" id="XP_041555391.1">
    <property type="nucleotide sequence ID" value="XM_041702625.1"/>
</dbReference>